<feature type="transmembrane region" description="Helical" evidence="1">
    <location>
        <begin position="287"/>
        <end position="308"/>
    </location>
</feature>
<keyword evidence="3" id="KW-0067">ATP-binding</keyword>
<dbReference type="PATRIC" id="fig|1188240.3.peg.128"/>
<gene>
    <name evidence="3" type="ORF">MYEA_1270</name>
</gene>
<dbReference type="Pfam" id="PF03412">
    <property type="entry name" value="Peptidase_C39"/>
    <property type="match status" value="1"/>
</dbReference>
<evidence type="ECO:0000256" key="1">
    <source>
        <dbReference type="SAM" id="Phobius"/>
    </source>
</evidence>
<protein>
    <submittedName>
        <fullName evidence="3">ABC transporter, ATP-binding and permease protein, putative peptidase</fullName>
    </submittedName>
</protein>
<accession>S6G416</accession>
<feature type="transmembrane region" description="Helical" evidence="1">
    <location>
        <begin position="351"/>
        <end position="371"/>
    </location>
</feature>
<dbReference type="eggNOG" id="COG3271">
    <property type="taxonomic scope" value="Bacteria"/>
</dbReference>
<feature type="transmembrane region" description="Helical" evidence="1">
    <location>
        <begin position="193"/>
        <end position="217"/>
    </location>
</feature>
<dbReference type="GO" id="GO:0016020">
    <property type="term" value="C:membrane"/>
    <property type="evidence" value="ECO:0007669"/>
    <property type="project" value="InterPro"/>
</dbReference>
<organism evidence="3 4">
    <name type="scientific">Mycoplasma yeatsii 13926</name>
    <dbReference type="NCBI Taxonomy" id="1188240"/>
    <lineage>
        <taxon>Bacteria</taxon>
        <taxon>Bacillati</taxon>
        <taxon>Mycoplasmatota</taxon>
        <taxon>Mollicutes</taxon>
        <taxon>Mycoplasmataceae</taxon>
        <taxon>Mycoplasma</taxon>
    </lineage>
</organism>
<dbReference type="Proteomes" id="UP000015348">
    <property type="component" value="Unassembled WGS sequence"/>
</dbReference>
<keyword evidence="3" id="KW-0547">Nucleotide-binding</keyword>
<keyword evidence="1" id="KW-1133">Transmembrane helix</keyword>
<proteinExistence type="predicted"/>
<feature type="transmembrane region" description="Helical" evidence="1">
    <location>
        <begin position="150"/>
        <end position="173"/>
    </location>
</feature>
<evidence type="ECO:0000313" key="3">
    <source>
        <dbReference type="EMBL" id="EOA07477.1"/>
    </source>
</evidence>
<dbReference type="InterPro" id="IPR005074">
    <property type="entry name" value="Peptidase_C39"/>
</dbReference>
<dbReference type="AlphaFoldDB" id="S6G416"/>
<keyword evidence="1" id="KW-0812">Transmembrane</keyword>
<sequence>MIFIKLVKQTQNNDCSIACLAMVINYYYNQNYDVDRLKVENNYNDESLSFFDINNLSEKYFLKTTALEIEQDLEQVDQQIYLAQVVNQAGMMHFVVVEKQKDFLIVYDPSKTKKEKFTYNDFYKIFTGYILVFKSNKRQFLANYNHIKSIFYNFNLTCIAYILINLFSVLLVVLEMRFLYIYSSSFLNKHNSISIYLYFLFIFLINITIGEISKILLNNLYKKNKAKKTKLFYNYLIENNTKLDLVNSYSEIRFLSSFETLNFLSLISSFISSIVILSAVYYVNKTIFLVLLVFDLIWLTISFIYKLVTENKSIENKETNFISSLFNKNALFDKDNIFKTIESLDQTKLDILNVCFSIVEKISLLVIYFVSWELLKFNYLEFSLLIVVILFKSIHSNDLKKVIYFVENYSKYKQIATKFKNYDTKIEYQEFENINSFELKDLSTDKHFIFNNKINVISNEYKLNLLTKDINQIDHILVLINDLNIKNISKLSLKKHIKNLDEININYSTIFQNIIVDGNKENIFENEIIKNLLTKYNINLIKIINSHDLNKKENEIIKLLRIFYLNSQYILLKDDFEILEKQDIENVLKLFENYNSNTRLITTFNYTQV</sequence>
<dbReference type="OrthoDB" id="403954at2"/>
<dbReference type="GO" id="GO:0005524">
    <property type="term" value="F:ATP binding"/>
    <property type="evidence" value="ECO:0007669"/>
    <property type="project" value="UniProtKB-KW"/>
</dbReference>
<evidence type="ECO:0000259" key="2">
    <source>
        <dbReference type="PROSITE" id="PS50990"/>
    </source>
</evidence>
<dbReference type="EMBL" id="AORK01000007">
    <property type="protein sequence ID" value="EOA07477.1"/>
    <property type="molecule type" value="Genomic_DNA"/>
</dbReference>
<reference evidence="3 4" key="1">
    <citation type="journal article" date="2013" name="Genome Announc.">
        <title>Draft Genome Sequences of Mycoplasma auris and Mycoplasma yeatsii, Two Species of the Ear Canal of Caprinae.</title>
        <authorList>
            <person name="Dordet-Frisoni E."/>
            <person name="Baranowski E."/>
            <person name="Barre A."/>
            <person name="Blanchard A."/>
            <person name="Breton M."/>
            <person name="Couture C."/>
            <person name="Dupuy V."/>
            <person name="Gaurivaud P."/>
            <person name="Jacob D."/>
            <person name="Lemaitre C."/>
            <person name="Manso-Silvan L."/>
            <person name="Nikolski M."/>
            <person name="Nouvel L.X."/>
            <person name="Poumarat F."/>
            <person name="Sirand-Pugnet P."/>
            <person name="Thebault P."/>
            <person name="Theil S."/>
            <person name="Thiaucourt F."/>
            <person name="Citti C."/>
            <person name="Tardy F."/>
        </authorList>
    </citation>
    <scope>NUCLEOTIDE SEQUENCE [LARGE SCALE GENOMIC DNA]</scope>
    <source>
        <strain evidence="3 4">13926</strain>
    </source>
</reference>
<feature type="transmembrane region" description="Helical" evidence="1">
    <location>
        <begin position="261"/>
        <end position="281"/>
    </location>
</feature>
<keyword evidence="1" id="KW-0472">Membrane</keyword>
<feature type="domain" description="Peptidase C39" evidence="2">
    <location>
        <begin position="9"/>
        <end position="133"/>
    </location>
</feature>
<dbReference type="GO" id="GO:0008233">
    <property type="term" value="F:peptidase activity"/>
    <property type="evidence" value="ECO:0007669"/>
    <property type="project" value="InterPro"/>
</dbReference>
<comment type="caution">
    <text evidence="3">The sequence shown here is derived from an EMBL/GenBank/DDBJ whole genome shotgun (WGS) entry which is preliminary data.</text>
</comment>
<dbReference type="PROSITE" id="PS50990">
    <property type="entry name" value="PEPTIDASE_C39"/>
    <property type="match status" value="1"/>
</dbReference>
<dbReference type="Gene3D" id="3.90.70.10">
    <property type="entry name" value="Cysteine proteinases"/>
    <property type="match status" value="1"/>
</dbReference>
<evidence type="ECO:0000313" key="4">
    <source>
        <dbReference type="Proteomes" id="UP000015348"/>
    </source>
</evidence>
<dbReference type="GO" id="GO:0006508">
    <property type="term" value="P:proteolysis"/>
    <property type="evidence" value="ECO:0007669"/>
    <property type="project" value="InterPro"/>
</dbReference>
<name>S6G416_9MOLU</name>